<comment type="caution">
    <text evidence="1">The sequence shown here is derived from an EMBL/GenBank/DDBJ whole genome shotgun (WGS) entry which is preliminary data.</text>
</comment>
<evidence type="ECO:0000313" key="2">
    <source>
        <dbReference type="Proteomes" id="UP001165064"/>
    </source>
</evidence>
<dbReference type="EMBL" id="BSXS01014433">
    <property type="protein sequence ID" value="GMF05470.1"/>
    <property type="molecule type" value="Genomic_DNA"/>
</dbReference>
<name>A0ACB5U975_AMBMO</name>
<dbReference type="Proteomes" id="UP001165064">
    <property type="component" value="Unassembled WGS sequence"/>
</dbReference>
<keyword evidence="2" id="KW-1185">Reference proteome</keyword>
<gene>
    <name evidence="1" type="ORF">Amon02_001234500</name>
</gene>
<organism evidence="1 2">
    <name type="scientific">Ambrosiozyma monospora</name>
    <name type="common">Yeast</name>
    <name type="synonym">Endomycopsis monosporus</name>
    <dbReference type="NCBI Taxonomy" id="43982"/>
    <lineage>
        <taxon>Eukaryota</taxon>
        <taxon>Fungi</taxon>
        <taxon>Dikarya</taxon>
        <taxon>Ascomycota</taxon>
        <taxon>Saccharomycotina</taxon>
        <taxon>Pichiomycetes</taxon>
        <taxon>Pichiales</taxon>
        <taxon>Pichiaceae</taxon>
        <taxon>Ambrosiozyma</taxon>
    </lineage>
</organism>
<reference evidence="1" key="1">
    <citation type="submission" date="2023-04" db="EMBL/GenBank/DDBJ databases">
        <title>Ambrosiozyma monospora NBRC 10751.</title>
        <authorList>
            <person name="Ichikawa N."/>
            <person name="Sato H."/>
            <person name="Tonouchi N."/>
        </authorList>
    </citation>
    <scope>NUCLEOTIDE SEQUENCE</scope>
    <source>
        <strain evidence="1">NBRC 10751</strain>
    </source>
</reference>
<protein>
    <submittedName>
        <fullName evidence="1">Unnamed protein product</fullName>
    </submittedName>
</protein>
<proteinExistence type="predicted"/>
<evidence type="ECO:0000313" key="1">
    <source>
        <dbReference type="EMBL" id="GMF05470.1"/>
    </source>
</evidence>
<accession>A0ACB5U975</accession>
<sequence length="137" mass="15355">MNFWTSTKSKKSQLLQRKTSSTVEQVFTFLTDGRALGDKEEHVRHELQDAGLAIIDAKGKSNVEVLIDIFEKGLAAKDEGSKVQDHIKESIIILYGSLARHLDESDPRLDDIVTRLLKALDTPSEDVQFAVSKFGVW</sequence>